<sequence>MVQGTMGYQFQNWATTYSSEPELYFEPTTVEEIRQILELAKQRKKRVKIVGCGHSPSDIACTDDYLIRLNKFNRILQVDKERKQVTVEAGMVLSDLNEKLDELGLALSNIGAVSDVALGGVIGTGTHNTGIQHGILATQIVAMTLMTAAGDTIECSYTVNRELFQATRLHLGSLGVVLNVTIQCVPAFKLHLQQFPKTLTEVLNDLDTHLKASEYFRFFWFPHTDKVTVFYADRTDKPIKTSSSWFWNYAIGYYLLEFLLWISAFFPRLVPWINRLFYWLLYSTKVEQVKRSDKAFNFDCLFKQHVSDWAVPIKQTRAALEQLKDWLDNNPNVRVHFPVEVRFVRADDILLSPCYKQDSCYINIIMYRPYGKEVPRERYWAMYEEIMKRNGGRPHWAKAHSFLRQDFEKTYSAFHKFCSIREELDPSGMFLNNYLEKTFF</sequence>
<comment type="cofactor">
    <cofactor evidence="1 17">
        <name>FAD</name>
        <dbReference type="ChEBI" id="CHEBI:57692"/>
    </cofactor>
</comment>
<keyword evidence="7 17" id="KW-0285">Flavoprotein</keyword>
<dbReference type="InterPro" id="IPR016169">
    <property type="entry name" value="FAD-bd_PCMH_sub2"/>
</dbReference>
<dbReference type="NCBIfam" id="TIGR01678">
    <property type="entry name" value="FAD_lactone_ox"/>
    <property type="match status" value="1"/>
</dbReference>
<dbReference type="FunFam" id="3.30.43.10:FF:000014">
    <property type="entry name" value="L-gulonolactone oxidase"/>
    <property type="match status" value="1"/>
</dbReference>
<keyword evidence="9 17" id="KW-0812">Transmembrane</keyword>
<dbReference type="PROSITE" id="PS51387">
    <property type="entry name" value="FAD_PCMH"/>
    <property type="match status" value="1"/>
</dbReference>
<dbReference type="InterPro" id="IPR016166">
    <property type="entry name" value="FAD-bd_PCMH"/>
</dbReference>
<evidence type="ECO:0000256" key="8">
    <source>
        <dbReference type="ARBA" id="ARBA00022644"/>
    </source>
</evidence>
<comment type="similarity">
    <text evidence="4 17">Belongs to the oxygen-dependent FAD-linked oxidoreductase family.</text>
</comment>
<dbReference type="EMBL" id="EF397519">
    <property type="protein sequence ID" value="ABO15547.1"/>
    <property type="molecule type" value="mRNA"/>
</dbReference>
<organism evidence="19">
    <name type="scientific">Triakis scyllium</name>
    <name type="common">Banded houndshark</name>
    <name type="synonym">Hemigaleus pingi</name>
    <dbReference type="NCBI Taxonomy" id="30494"/>
    <lineage>
        <taxon>Eukaryota</taxon>
        <taxon>Metazoa</taxon>
        <taxon>Chordata</taxon>
        <taxon>Craniata</taxon>
        <taxon>Vertebrata</taxon>
        <taxon>Chondrichthyes</taxon>
        <taxon>Elasmobranchii</taxon>
        <taxon>Galeomorphii</taxon>
        <taxon>Galeoidea</taxon>
        <taxon>Carcharhiniformes</taxon>
        <taxon>Triakidae</taxon>
        <taxon>Triakis</taxon>
    </lineage>
</organism>
<evidence type="ECO:0000313" key="19">
    <source>
        <dbReference type="EMBL" id="ABO15547.1"/>
    </source>
</evidence>
<dbReference type="Gene3D" id="3.30.43.10">
    <property type="entry name" value="Uridine Diphospho-n-acetylenolpyruvylglucosamine Reductase, domain 2"/>
    <property type="match status" value="1"/>
</dbReference>
<evidence type="ECO:0000256" key="4">
    <source>
        <dbReference type="ARBA" id="ARBA00005466"/>
    </source>
</evidence>
<evidence type="ECO:0000256" key="16">
    <source>
        <dbReference type="ARBA" id="ARBA00048083"/>
    </source>
</evidence>
<reference evidence="19" key="1">
    <citation type="journal article" date="2007" name="Comp. Biochem. Physiol. B, Biochem. Mol. Biol.">
        <title>Isolation and characterization of cDNA sequences of L-gulono-gamma-lactone oxidase, a key enzyme for biosynthesis of ascorbic acid, from extant primitive fish groups.</title>
        <authorList>
            <person name="Cho Y.S."/>
            <person name="Douglas S.E."/>
            <person name="Gallant J.W."/>
            <person name="Kim K.Y."/>
            <person name="Kim D.S."/>
            <person name="Nam Y.K."/>
        </authorList>
    </citation>
    <scope>NUCLEOTIDE SEQUENCE</scope>
</reference>
<comment type="catalytic activity">
    <reaction evidence="16 17">
        <text>L-gulono-1,4-lactone + O2 = L-ascorbate + H2O2 + H(+)</text>
        <dbReference type="Rhea" id="RHEA:32363"/>
        <dbReference type="ChEBI" id="CHEBI:15378"/>
        <dbReference type="ChEBI" id="CHEBI:15379"/>
        <dbReference type="ChEBI" id="CHEBI:16240"/>
        <dbReference type="ChEBI" id="CHEBI:17587"/>
        <dbReference type="ChEBI" id="CHEBI:38290"/>
        <dbReference type="EC" id="1.1.3.8"/>
    </reaction>
</comment>
<dbReference type="Pfam" id="PF01565">
    <property type="entry name" value="FAD_binding_4"/>
    <property type="match status" value="1"/>
</dbReference>
<keyword evidence="13 17" id="KW-1133">Transmembrane helix</keyword>
<keyword evidence="12 17" id="KW-0492">Microsome</keyword>
<evidence type="ECO:0000256" key="2">
    <source>
        <dbReference type="ARBA" id="ARBA00003303"/>
    </source>
</evidence>
<dbReference type="InterPro" id="IPR036318">
    <property type="entry name" value="FAD-bd_PCMH-like_sf"/>
</dbReference>
<protein>
    <recommendedName>
        <fullName evidence="6 17">L-gulonolactone oxidase</fullName>
        <shortName evidence="17">LGO</shortName>
        <ecNumber evidence="5 17">1.1.3.8</ecNumber>
    </recommendedName>
</protein>
<dbReference type="InterPro" id="IPR010031">
    <property type="entry name" value="FAD_lactone_oxidase-like"/>
</dbReference>
<keyword evidence="10 17" id="KW-0256">Endoplasmic reticulum</keyword>
<keyword evidence="14 17" id="KW-0560">Oxidoreductase</keyword>
<keyword evidence="15 17" id="KW-0472">Membrane</keyword>
<dbReference type="GO" id="GO:0019853">
    <property type="term" value="P:L-ascorbic acid biosynthetic process"/>
    <property type="evidence" value="ECO:0007669"/>
    <property type="project" value="UniProtKB-KW"/>
</dbReference>
<dbReference type="InterPro" id="IPR007173">
    <property type="entry name" value="ALO_C"/>
</dbReference>
<evidence type="ECO:0000256" key="15">
    <source>
        <dbReference type="ARBA" id="ARBA00023136"/>
    </source>
</evidence>
<dbReference type="SUPFAM" id="SSF56176">
    <property type="entry name" value="FAD-binding/transporter-associated domain-like"/>
    <property type="match status" value="1"/>
</dbReference>
<dbReference type="Gene3D" id="3.30.465.10">
    <property type="match status" value="1"/>
</dbReference>
<dbReference type="GO" id="GO:0071949">
    <property type="term" value="F:FAD binding"/>
    <property type="evidence" value="ECO:0007669"/>
    <property type="project" value="UniProtKB-UniRule"/>
</dbReference>
<dbReference type="EC" id="1.1.3.8" evidence="5 17"/>
<accession>A3RG68</accession>
<evidence type="ECO:0000256" key="3">
    <source>
        <dbReference type="ARBA" id="ARBA00004764"/>
    </source>
</evidence>
<evidence type="ECO:0000256" key="7">
    <source>
        <dbReference type="ARBA" id="ARBA00022630"/>
    </source>
</evidence>
<evidence type="ECO:0000256" key="10">
    <source>
        <dbReference type="ARBA" id="ARBA00022824"/>
    </source>
</evidence>
<dbReference type="InterPro" id="IPR030654">
    <property type="entry name" value="Sugar_lactone_oxidase"/>
</dbReference>
<comment type="pathway">
    <text evidence="3 17">Cofactor biosynthesis; L-ascorbate biosynthesis via UDP-alpha-D-glucuronate pathway; L-ascorbate from UDP-alpha-D-glucuronate: step 4/4.</text>
</comment>
<name>A3RG68_TRISC</name>
<dbReference type="InterPro" id="IPR006094">
    <property type="entry name" value="Oxid_FAD_bind_N"/>
</dbReference>
<dbReference type="InterPro" id="IPR006093">
    <property type="entry name" value="Oxy_OxRdtase_FAD_BS"/>
</dbReference>
<dbReference type="InterPro" id="IPR016167">
    <property type="entry name" value="FAD-bd_PCMH_sub1"/>
</dbReference>
<dbReference type="PROSITE" id="PS00862">
    <property type="entry name" value="OX2_COVAL_FAD"/>
    <property type="match status" value="1"/>
</dbReference>
<dbReference type="Pfam" id="PF04030">
    <property type="entry name" value="ALO"/>
    <property type="match status" value="1"/>
</dbReference>
<evidence type="ECO:0000256" key="9">
    <source>
        <dbReference type="ARBA" id="ARBA00022692"/>
    </source>
</evidence>
<gene>
    <name evidence="19" type="primary">GLO</name>
</gene>
<dbReference type="PIRSF" id="PIRSF000136">
    <property type="entry name" value="LGO_GLO"/>
    <property type="match status" value="1"/>
</dbReference>
<feature type="transmembrane region" description="Helical" evidence="17">
    <location>
        <begin position="245"/>
        <end position="266"/>
    </location>
</feature>
<evidence type="ECO:0000256" key="12">
    <source>
        <dbReference type="ARBA" id="ARBA00022848"/>
    </source>
</evidence>
<evidence type="ECO:0000256" key="6">
    <source>
        <dbReference type="ARBA" id="ARBA00017520"/>
    </source>
</evidence>
<dbReference type="SMR" id="A3RG68"/>
<dbReference type="Gene3D" id="3.30.70.2520">
    <property type="match status" value="1"/>
</dbReference>
<evidence type="ECO:0000256" key="14">
    <source>
        <dbReference type="ARBA" id="ARBA00023002"/>
    </source>
</evidence>
<evidence type="ECO:0000256" key="17">
    <source>
        <dbReference type="RuleBase" id="RU367158"/>
    </source>
</evidence>
<dbReference type="GO" id="GO:0005789">
    <property type="term" value="C:endoplasmic reticulum membrane"/>
    <property type="evidence" value="ECO:0007669"/>
    <property type="project" value="UniProtKB-SubCell"/>
</dbReference>
<evidence type="ECO:0000256" key="1">
    <source>
        <dbReference type="ARBA" id="ARBA00001974"/>
    </source>
</evidence>
<dbReference type="AlphaFoldDB" id="A3RG68"/>
<keyword evidence="8 17" id="KW-0060">Ascorbate biosynthesis</keyword>
<dbReference type="UniPathway" id="UPA00991">
    <property type="reaction ID" value="UER00939"/>
</dbReference>
<dbReference type="PANTHER" id="PTHR43762">
    <property type="entry name" value="L-GULONOLACTONE OXIDASE"/>
    <property type="match status" value="1"/>
</dbReference>
<feature type="domain" description="FAD-binding PCMH-type" evidence="18">
    <location>
        <begin position="17"/>
        <end position="187"/>
    </location>
</feature>
<proteinExistence type="evidence at transcript level"/>
<dbReference type="PANTHER" id="PTHR43762:SF8">
    <property type="entry name" value="L-GULONOLACTONE OXIDASE"/>
    <property type="match status" value="1"/>
</dbReference>
<dbReference type="GO" id="GO:0050105">
    <property type="term" value="F:L-gulonolactone oxidase activity"/>
    <property type="evidence" value="ECO:0007669"/>
    <property type="project" value="UniProtKB-EC"/>
</dbReference>
<dbReference type="GO" id="GO:0003885">
    <property type="term" value="F:D-arabinono-1,4-lactone oxidase activity"/>
    <property type="evidence" value="ECO:0007669"/>
    <property type="project" value="UniProtKB-UniRule"/>
</dbReference>
<evidence type="ECO:0000256" key="5">
    <source>
        <dbReference type="ARBA" id="ARBA00013121"/>
    </source>
</evidence>
<evidence type="ECO:0000259" key="18">
    <source>
        <dbReference type="PROSITE" id="PS51387"/>
    </source>
</evidence>
<comment type="subcellular location">
    <subcellularLocation>
        <location evidence="17">Microsome membrane</location>
        <topology evidence="17">Single-pass membrane protein</topology>
    </subcellularLocation>
    <subcellularLocation>
        <location evidence="17">Endoplasmic reticulum membrane</location>
        <topology evidence="17">Single-pass membrane protein</topology>
    </subcellularLocation>
</comment>
<evidence type="ECO:0000256" key="13">
    <source>
        <dbReference type="ARBA" id="ARBA00022989"/>
    </source>
</evidence>
<evidence type="ECO:0000256" key="11">
    <source>
        <dbReference type="ARBA" id="ARBA00022827"/>
    </source>
</evidence>
<keyword evidence="11 17" id="KW-0274">FAD</keyword>
<comment type="function">
    <text evidence="2 17">Oxidizes L-gulono-1,4-lactone to hydrogen peroxide and L-xylo-hexulonolactone which spontaneously isomerizes to L-ascorbate.</text>
</comment>